<dbReference type="Pfam" id="PF06966">
    <property type="entry name" value="DUF1295"/>
    <property type="match status" value="1"/>
</dbReference>
<proteinExistence type="predicted"/>
<protein>
    <recommendedName>
        <fullName evidence="3">DUF1295 domain-containing protein</fullName>
    </recommendedName>
</protein>
<reference evidence="1" key="1">
    <citation type="submission" date="2020-07" db="EMBL/GenBank/DDBJ databases">
        <title>Draft Genome Sequence of a Deep-Sea Yeast, Naganishia (Cryptococcus) liquefaciens strain N6.</title>
        <authorList>
            <person name="Han Y.W."/>
            <person name="Kajitani R."/>
            <person name="Morimoto H."/>
            <person name="Parhat M."/>
            <person name="Tsubouchi H."/>
            <person name="Bakenova O."/>
            <person name="Ogata M."/>
            <person name="Argunhan B."/>
            <person name="Aoki R."/>
            <person name="Kajiwara S."/>
            <person name="Itoh T."/>
            <person name="Iwasaki H."/>
        </authorList>
    </citation>
    <scope>NUCLEOTIDE SEQUENCE</scope>
    <source>
        <strain evidence="1">N6</strain>
    </source>
</reference>
<dbReference type="Gene3D" id="1.20.120.1630">
    <property type="match status" value="1"/>
</dbReference>
<comment type="caution">
    <text evidence="1">The sequence shown here is derived from an EMBL/GenBank/DDBJ whole genome shotgun (WGS) entry which is preliminary data.</text>
</comment>
<dbReference type="PANTHER" id="PTHR32251">
    <property type="entry name" value="3-OXO-5-ALPHA-STEROID 4-DEHYDROGENASE"/>
    <property type="match status" value="1"/>
</dbReference>
<organism evidence="1 2">
    <name type="scientific">Naganishia liquefaciens</name>
    <dbReference type="NCBI Taxonomy" id="104408"/>
    <lineage>
        <taxon>Eukaryota</taxon>
        <taxon>Fungi</taxon>
        <taxon>Dikarya</taxon>
        <taxon>Basidiomycota</taxon>
        <taxon>Agaricomycotina</taxon>
        <taxon>Tremellomycetes</taxon>
        <taxon>Filobasidiales</taxon>
        <taxon>Filobasidiaceae</taxon>
        <taxon>Naganishia</taxon>
    </lineage>
</organism>
<dbReference type="GO" id="GO:0016020">
    <property type="term" value="C:membrane"/>
    <property type="evidence" value="ECO:0007669"/>
    <property type="project" value="TreeGrafter"/>
</dbReference>
<dbReference type="PANTHER" id="PTHR32251:SF15">
    <property type="entry name" value="3-OXO-5-ALPHA-STEROID 4-DEHYDROGENASE (DUF1295)"/>
    <property type="match status" value="1"/>
</dbReference>
<sequence>MTIQDIIVPSLGLHTGLSAVAYAAARTTGRLEGKDYLWPSGLVINAWYHALIRHVANGVPLSTALRSLNATDRLVLGGVTLWGGRLFYRIVKRSIQRGRDDPRYDDIKTPSAWTKAFFTKFLPEAVVQTIISLSWSIPLNGTLLSNEFSAPREYAGLLHSAAVGLYTVGLSMEVLADWQLERNKSSNELQRSGVWSLVRHPNYLGDALVHASIPLLLYADNRFHPFTLLGPLVNYVFLRYIGGDKENEASQTQRYAEKNPEKLAQLNAYKREKNSFWPAVKDLGNVWSVGLVAGGVAAALAERFARSARMI</sequence>
<name>A0A8H3YI40_9TREE</name>
<keyword evidence="2" id="KW-1185">Reference proteome</keyword>
<evidence type="ECO:0008006" key="3">
    <source>
        <dbReference type="Google" id="ProtNLM"/>
    </source>
</evidence>
<dbReference type="AlphaFoldDB" id="A0A8H3YI40"/>
<dbReference type="InterPro" id="IPR010721">
    <property type="entry name" value="UstE-like"/>
</dbReference>
<dbReference type="Proteomes" id="UP000620104">
    <property type="component" value="Unassembled WGS sequence"/>
</dbReference>
<dbReference type="EMBL" id="BLZA01000030">
    <property type="protein sequence ID" value="GHJ88196.1"/>
    <property type="molecule type" value="Genomic_DNA"/>
</dbReference>
<accession>A0A8H3YI40</accession>
<evidence type="ECO:0000313" key="1">
    <source>
        <dbReference type="EMBL" id="GHJ88196.1"/>
    </source>
</evidence>
<gene>
    <name evidence="1" type="ORF">NliqN6_4598</name>
</gene>
<dbReference type="OrthoDB" id="67965at2759"/>
<evidence type="ECO:0000313" key="2">
    <source>
        <dbReference type="Proteomes" id="UP000620104"/>
    </source>
</evidence>